<dbReference type="Pfam" id="PF04142">
    <property type="entry name" value="Nuc_sug_transp"/>
    <property type="match status" value="1"/>
</dbReference>
<feature type="transmembrane region" description="Helical" evidence="5">
    <location>
        <begin position="256"/>
        <end position="275"/>
    </location>
</feature>
<feature type="transmembrane region" description="Helical" evidence="5">
    <location>
        <begin position="36"/>
        <end position="55"/>
    </location>
</feature>
<dbReference type="InterPro" id="IPR037185">
    <property type="entry name" value="EmrE-like"/>
</dbReference>
<dbReference type="Proteomes" id="UP000245771">
    <property type="component" value="Unassembled WGS sequence"/>
</dbReference>
<feature type="chain" id="PRO_5016406894" description="Nucleotide-sugar transporter" evidence="6">
    <location>
        <begin position="21"/>
        <end position="371"/>
    </location>
</feature>
<dbReference type="RefSeq" id="XP_025358869.1">
    <property type="nucleotide sequence ID" value="XM_025497217.1"/>
</dbReference>
<dbReference type="STRING" id="1280837.A0A316VM09"/>
<dbReference type="EMBL" id="KZ819602">
    <property type="protein sequence ID" value="PWN38567.1"/>
    <property type="molecule type" value="Genomic_DNA"/>
</dbReference>
<dbReference type="FunCoup" id="A0A316VM09">
    <property type="interactions" value="33"/>
</dbReference>
<evidence type="ECO:0000256" key="2">
    <source>
        <dbReference type="ARBA" id="ARBA00022692"/>
    </source>
</evidence>
<dbReference type="GeneID" id="37018998"/>
<reference evidence="7 8" key="1">
    <citation type="journal article" date="2018" name="Mol. Biol. Evol.">
        <title>Broad Genomic Sampling Reveals a Smut Pathogenic Ancestry of the Fungal Clade Ustilaginomycotina.</title>
        <authorList>
            <person name="Kijpornyongpan T."/>
            <person name="Mondo S.J."/>
            <person name="Barry K."/>
            <person name="Sandor L."/>
            <person name="Lee J."/>
            <person name="Lipzen A."/>
            <person name="Pangilinan J."/>
            <person name="LaButti K."/>
            <person name="Hainaut M."/>
            <person name="Henrissat B."/>
            <person name="Grigoriev I.V."/>
            <person name="Spatafora J.W."/>
            <person name="Aime M.C."/>
        </authorList>
    </citation>
    <scope>NUCLEOTIDE SEQUENCE [LARGE SCALE GENOMIC DNA]</scope>
    <source>
        <strain evidence="7 8">MCA 3882</strain>
    </source>
</reference>
<feature type="transmembrane region" description="Helical" evidence="5">
    <location>
        <begin position="184"/>
        <end position="205"/>
    </location>
</feature>
<proteinExistence type="predicted"/>
<feature type="transmembrane region" description="Helical" evidence="5">
    <location>
        <begin position="282"/>
        <end position="301"/>
    </location>
</feature>
<dbReference type="SUPFAM" id="SSF103481">
    <property type="entry name" value="Multidrug resistance efflux transporter EmrE"/>
    <property type="match status" value="1"/>
</dbReference>
<keyword evidence="8" id="KW-1185">Reference proteome</keyword>
<dbReference type="GO" id="GO:0015165">
    <property type="term" value="F:pyrimidine nucleotide-sugar transmembrane transporter activity"/>
    <property type="evidence" value="ECO:0007669"/>
    <property type="project" value="InterPro"/>
</dbReference>
<accession>A0A316VM09</accession>
<dbReference type="PANTHER" id="PTHR10231">
    <property type="entry name" value="NUCLEOTIDE-SUGAR TRANSMEMBRANE TRANSPORTER"/>
    <property type="match status" value="1"/>
</dbReference>
<evidence type="ECO:0000313" key="8">
    <source>
        <dbReference type="Proteomes" id="UP000245771"/>
    </source>
</evidence>
<comment type="subcellular location">
    <subcellularLocation>
        <location evidence="1">Membrane</location>
        <topology evidence="1">Multi-pass membrane protein</topology>
    </subcellularLocation>
</comment>
<evidence type="ECO:0000256" key="4">
    <source>
        <dbReference type="ARBA" id="ARBA00023136"/>
    </source>
</evidence>
<protein>
    <recommendedName>
        <fullName evidence="9">Nucleotide-sugar transporter</fullName>
    </recommendedName>
</protein>
<feature type="transmembrane region" description="Helical" evidence="5">
    <location>
        <begin position="217"/>
        <end position="236"/>
    </location>
</feature>
<evidence type="ECO:0000256" key="6">
    <source>
        <dbReference type="SAM" id="SignalP"/>
    </source>
</evidence>
<gene>
    <name evidence="7" type="ORF">FA14DRAFT_143662</name>
</gene>
<organism evidence="7 8">
    <name type="scientific">Meira miltonrushii</name>
    <dbReference type="NCBI Taxonomy" id="1280837"/>
    <lineage>
        <taxon>Eukaryota</taxon>
        <taxon>Fungi</taxon>
        <taxon>Dikarya</taxon>
        <taxon>Basidiomycota</taxon>
        <taxon>Ustilaginomycotina</taxon>
        <taxon>Exobasidiomycetes</taxon>
        <taxon>Exobasidiales</taxon>
        <taxon>Brachybasidiaceae</taxon>
        <taxon>Meira</taxon>
    </lineage>
</organism>
<evidence type="ECO:0000256" key="3">
    <source>
        <dbReference type="ARBA" id="ARBA00022989"/>
    </source>
</evidence>
<keyword evidence="4 5" id="KW-0472">Membrane</keyword>
<dbReference type="InterPro" id="IPR007271">
    <property type="entry name" value="Nuc_sug_transpt"/>
</dbReference>
<dbReference type="NCBIfam" id="TIGR00803">
    <property type="entry name" value="nst"/>
    <property type="match status" value="1"/>
</dbReference>
<dbReference type="GO" id="GO:0000139">
    <property type="term" value="C:Golgi membrane"/>
    <property type="evidence" value="ECO:0007669"/>
    <property type="project" value="InterPro"/>
</dbReference>
<feature type="signal peptide" evidence="6">
    <location>
        <begin position="1"/>
        <end position="20"/>
    </location>
</feature>
<name>A0A316VM09_9BASI</name>
<keyword evidence="3 5" id="KW-1133">Transmembrane helix</keyword>
<feature type="transmembrane region" description="Helical" evidence="5">
    <location>
        <begin position="313"/>
        <end position="332"/>
    </location>
</feature>
<evidence type="ECO:0008006" key="9">
    <source>
        <dbReference type="Google" id="ProtNLM"/>
    </source>
</evidence>
<keyword evidence="2 5" id="KW-0812">Transmembrane</keyword>
<keyword evidence="6" id="KW-0732">Signal</keyword>
<dbReference type="AlphaFoldDB" id="A0A316VM09"/>
<dbReference type="OrthoDB" id="408493at2759"/>
<evidence type="ECO:0000256" key="1">
    <source>
        <dbReference type="ARBA" id="ARBA00004141"/>
    </source>
</evidence>
<evidence type="ECO:0000313" key="7">
    <source>
        <dbReference type="EMBL" id="PWN38567.1"/>
    </source>
</evidence>
<dbReference type="InParanoid" id="A0A316VM09"/>
<sequence>MHISLPGVLLISLTLYRSTASNLLHLAGVQSHYSYSVAVLIGEFAKIAICFAVAVRQFDKTHLSGSNNRLQRYRRAGQRVWSETFTAQAWELLVPASLYVAQNNLCLYAAERLMPSIYQSIWQIRLLPTALLTGIFLKKYPSAQRWFCLWGIALGVIVIESAAISAKEGMKKSATITQNANADIVFGSLALLSASFCSAMSVVVLERIFKNGKSNFWVTNLQLSVFSLVPAYTLVLLDCWRAASIFAPFHAFFSGYWPWIAIVVQTGSGILAGLVTKYADGITNSISGVISIALTAFVDQILRSQDMTRASRITIMIGIGSVVACTYLYSVFPARGSPQMPHQPRKSSISLPRFHLSSTQKSGDRIRSAID</sequence>
<evidence type="ECO:0000256" key="5">
    <source>
        <dbReference type="SAM" id="Phobius"/>
    </source>
</evidence>
<feature type="transmembrane region" description="Helical" evidence="5">
    <location>
        <begin position="146"/>
        <end position="164"/>
    </location>
</feature>